<keyword evidence="3" id="KW-1185">Reference proteome</keyword>
<reference evidence="2 3" key="1">
    <citation type="journal article" date="2016" name="Mol. Biol. Evol.">
        <title>Comparative Genomics of Early-Diverging Mushroom-Forming Fungi Provides Insights into the Origins of Lignocellulose Decay Capabilities.</title>
        <authorList>
            <person name="Nagy L.G."/>
            <person name="Riley R."/>
            <person name="Tritt A."/>
            <person name="Adam C."/>
            <person name="Daum C."/>
            <person name="Floudas D."/>
            <person name="Sun H."/>
            <person name="Yadav J.S."/>
            <person name="Pangilinan J."/>
            <person name="Larsson K.H."/>
            <person name="Matsuura K."/>
            <person name="Barry K."/>
            <person name="Labutti K."/>
            <person name="Kuo R."/>
            <person name="Ohm R.A."/>
            <person name="Bhattacharya S.S."/>
            <person name="Shirouzu T."/>
            <person name="Yoshinaga Y."/>
            <person name="Martin F.M."/>
            <person name="Grigoriev I.V."/>
            <person name="Hibbett D.S."/>
        </authorList>
    </citation>
    <scope>NUCLEOTIDE SEQUENCE [LARGE SCALE GENOMIC DNA]</scope>
    <source>
        <strain evidence="2 3">HHB10207 ss-3</strain>
    </source>
</reference>
<dbReference type="EMBL" id="KV428004">
    <property type="protein sequence ID" value="KZT44393.1"/>
    <property type="molecule type" value="Genomic_DNA"/>
</dbReference>
<organism evidence="2 3">
    <name type="scientific">Sistotremastrum suecicum HHB10207 ss-3</name>
    <dbReference type="NCBI Taxonomy" id="1314776"/>
    <lineage>
        <taxon>Eukaryota</taxon>
        <taxon>Fungi</taxon>
        <taxon>Dikarya</taxon>
        <taxon>Basidiomycota</taxon>
        <taxon>Agaricomycotina</taxon>
        <taxon>Agaricomycetes</taxon>
        <taxon>Sistotremastrales</taxon>
        <taxon>Sistotremastraceae</taxon>
        <taxon>Sistotremastrum</taxon>
    </lineage>
</organism>
<feature type="region of interest" description="Disordered" evidence="1">
    <location>
        <begin position="316"/>
        <end position="396"/>
    </location>
</feature>
<evidence type="ECO:0000313" key="3">
    <source>
        <dbReference type="Proteomes" id="UP000076798"/>
    </source>
</evidence>
<dbReference type="CDD" id="cd08368">
    <property type="entry name" value="LIM"/>
    <property type="match status" value="1"/>
</dbReference>
<feature type="region of interest" description="Disordered" evidence="1">
    <location>
        <begin position="431"/>
        <end position="451"/>
    </location>
</feature>
<feature type="compositionally biased region" description="Polar residues" evidence="1">
    <location>
        <begin position="270"/>
        <end position="299"/>
    </location>
</feature>
<dbReference type="OrthoDB" id="1112565at2759"/>
<accession>A0A166J5K5</accession>
<dbReference type="AlphaFoldDB" id="A0A166J5K5"/>
<feature type="region of interest" description="Disordered" evidence="1">
    <location>
        <begin position="404"/>
        <end position="423"/>
    </location>
</feature>
<dbReference type="STRING" id="1314776.A0A166J5K5"/>
<gene>
    <name evidence="2" type="ORF">SISSUDRAFT_1115677</name>
</gene>
<name>A0A166J5K5_9AGAM</name>
<evidence type="ECO:0000256" key="1">
    <source>
        <dbReference type="SAM" id="MobiDB-lite"/>
    </source>
</evidence>
<feature type="compositionally biased region" description="Polar residues" evidence="1">
    <location>
        <begin position="432"/>
        <end position="447"/>
    </location>
</feature>
<feature type="compositionally biased region" description="Polar residues" evidence="1">
    <location>
        <begin position="373"/>
        <end position="391"/>
    </location>
</feature>
<sequence length="772" mass="84441">MGFCRRCGDIVAEERCGKCGGASVAPVVQWVQGKPSTPDRWSQTYVHKPKVLVPQNTGLVRERVQKVGQLTPSPIKEQRPRFPRPLSNFPASRDYSSHIFATTQTRPASPTKGPVASTSADILPSPDSESLSKVYGTVLQDPEKLARYRCGECSLEFLPDATIYPDPSNQTNSTRFLCRDCYIHNGGSKGACASCQKPVLTLASEGGFIKNANNYWHKQCFRLEIHIAQKCGSSDRNRCNGCRKLMADSPVVDLLGRPSCAECFDTCLQRPTSAKGSPSVQSKGRNTSPVTKSPASKTGSPLIEELSQKLGLIQLDRNARSTGTPGSPLSRDTPKRSEITTEVQTPSPKYRRFSTQSPRSSPRFSDSRKFTLSPISGSPNQKYGEEVNQSPLPKFDLGRVAKSPLRASTSNKEDEDDVFSDKWPMTPDLVSDCSTSTRCPSPESSAPMSPLPDAFLDNRETTPKGPKIFGHSRGAKSVDVRGLSQGVFDTDPKTTDAQDDFTPWIRDSNTDRLPRWGKSGCCPECNMSVSPMERGVVPGPGGTRWHASCLICGGKGTKPSRNKSDKPGCGKKLDSAARMDSYRRAWCQECLIRLPPDVRGSPQRSPVRERVVPMHTGGTFMTRTPSRRDAPAITAQWTGASIPRQMTGNTLIQQLTGGGLSPTRQLSISPTKRHGADHVFRRPKSVLGTRGSKSVDEGRGMFLVRQISNPYIFFTPGQHRHLKRFCCPSYSRGPRSSGQCVPQAGSHFGQLRHSCFWWGGVGLCAASDADKD</sequence>
<dbReference type="Gene3D" id="2.10.110.10">
    <property type="entry name" value="Cysteine Rich Protein"/>
    <property type="match status" value="2"/>
</dbReference>
<evidence type="ECO:0000313" key="2">
    <source>
        <dbReference type="EMBL" id="KZT44393.1"/>
    </source>
</evidence>
<feature type="region of interest" description="Disordered" evidence="1">
    <location>
        <begin position="104"/>
        <end position="124"/>
    </location>
</feature>
<feature type="region of interest" description="Disordered" evidence="1">
    <location>
        <begin position="485"/>
        <end position="508"/>
    </location>
</feature>
<feature type="region of interest" description="Disordered" evidence="1">
    <location>
        <begin position="270"/>
        <end position="301"/>
    </location>
</feature>
<proteinExistence type="predicted"/>
<evidence type="ECO:0008006" key="4">
    <source>
        <dbReference type="Google" id="ProtNLM"/>
    </source>
</evidence>
<protein>
    <recommendedName>
        <fullName evidence="4">LIM zinc-binding domain-containing protein</fullName>
    </recommendedName>
</protein>
<dbReference type="Proteomes" id="UP000076798">
    <property type="component" value="Unassembled WGS sequence"/>
</dbReference>